<feature type="domain" description="ACT" evidence="4">
    <location>
        <begin position="138"/>
        <end position="211"/>
    </location>
</feature>
<evidence type="ECO:0000259" key="4">
    <source>
        <dbReference type="PROSITE" id="PS51671"/>
    </source>
</evidence>
<keyword evidence="1 2" id="KW-0129">CBS domain</keyword>
<dbReference type="PROSITE" id="PS51671">
    <property type="entry name" value="ACT"/>
    <property type="match status" value="1"/>
</dbReference>
<dbReference type="Gene3D" id="3.30.2130.10">
    <property type="entry name" value="VC0802-like"/>
    <property type="match status" value="1"/>
</dbReference>
<dbReference type="OrthoDB" id="1706107at2"/>
<gene>
    <name evidence="5" type="ORF">EV209_0386</name>
</gene>
<comment type="caution">
    <text evidence="5">The sequence shown here is derived from an EMBL/GenBank/DDBJ whole genome shotgun (WGS) entry which is preliminary data.</text>
</comment>
<dbReference type="Proteomes" id="UP000292927">
    <property type="component" value="Unassembled WGS sequence"/>
</dbReference>
<accession>A0A4Q7PPQ9</accession>
<dbReference type="PANTHER" id="PTHR43080">
    <property type="entry name" value="CBS DOMAIN-CONTAINING PROTEIN CBSX3, MITOCHONDRIAL"/>
    <property type="match status" value="1"/>
</dbReference>
<dbReference type="RefSeq" id="WP_130432507.1">
    <property type="nucleotide sequence ID" value="NZ_SGXF01000001.1"/>
</dbReference>
<name>A0A4Q7PPQ9_9FIRM</name>
<dbReference type="InterPro" id="IPR046342">
    <property type="entry name" value="CBS_dom_sf"/>
</dbReference>
<dbReference type="InterPro" id="IPR045865">
    <property type="entry name" value="ACT-like_dom_sf"/>
</dbReference>
<dbReference type="Gene3D" id="3.10.580.10">
    <property type="entry name" value="CBS-domain"/>
    <property type="match status" value="1"/>
</dbReference>
<dbReference type="InterPro" id="IPR002912">
    <property type="entry name" value="ACT_dom"/>
</dbReference>
<evidence type="ECO:0000259" key="3">
    <source>
        <dbReference type="PROSITE" id="PS51371"/>
    </source>
</evidence>
<reference evidence="5 6" key="1">
    <citation type="submission" date="2019-02" db="EMBL/GenBank/DDBJ databases">
        <title>Genomic Encyclopedia of Type Strains, Phase IV (KMG-IV): sequencing the most valuable type-strain genomes for metagenomic binning, comparative biology and taxonomic classification.</title>
        <authorList>
            <person name="Goeker M."/>
        </authorList>
    </citation>
    <scope>NUCLEOTIDE SEQUENCE [LARGE SCALE GENOMIC DNA]</scope>
    <source>
        <strain evidence="5 6">DSM 29486</strain>
    </source>
</reference>
<evidence type="ECO:0000313" key="5">
    <source>
        <dbReference type="EMBL" id="RZT02276.1"/>
    </source>
</evidence>
<dbReference type="SUPFAM" id="SSF54631">
    <property type="entry name" value="CBS-domain pair"/>
    <property type="match status" value="1"/>
</dbReference>
<sequence length="211" mass="24107">MLVKAIMVPFAQLQCLSVEDSLEHALHVIDSNHLLSLPVVDGKKFIGVLSKQFVYEVYFREYQGTKEEFLQKKVQDMIRTEVMTIGADTAIEDAASIFITSKIRFIPVTDKKQELLGIITHQAVFKEYQKLFGHRGDELTIYTYNFKGTLAKITEVIAKNGGDIRNIIQRDTDVMGLQEVYMRIVCKDFGKLVKALKKKGFDARVIQNEKK</sequence>
<keyword evidence="6" id="KW-1185">Reference proteome</keyword>
<feature type="domain" description="CBS" evidence="3">
    <location>
        <begin position="7"/>
        <end position="67"/>
    </location>
</feature>
<protein>
    <submittedName>
        <fullName evidence="5">Acetoin utilization protein AcuB</fullName>
    </submittedName>
</protein>
<proteinExistence type="predicted"/>
<dbReference type="EMBL" id="SGXF01000001">
    <property type="protein sequence ID" value="RZT02276.1"/>
    <property type="molecule type" value="Genomic_DNA"/>
</dbReference>
<feature type="domain" description="CBS" evidence="3">
    <location>
        <begin position="77"/>
        <end position="138"/>
    </location>
</feature>
<dbReference type="AlphaFoldDB" id="A0A4Q7PPQ9"/>
<evidence type="ECO:0000313" key="6">
    <source>
        <dbReference type="Proteomes" id="UP000292927"/>
    </source>
</evidence>
<organism evidence="5 6">
    <name type="scientific">Cuneatibacter caecimuris</name>
    <dbReference type="NCBI Taxonomy" id="1796618"/>
    <lineage>
        <taxon>Bacteria</taxon>
        <taxon>Bacillati</taxon>
        <taxon>Bacillota</taxon>
        <taxon>Clostridia</taxon>
        <taxon>Lachnospirales</taxon>
        <taxon>Lachnospiraceae</taxon>
        <taxon>Cuneatibacter</taxon>
    </lineage>
</organism>
<dbReference type="SMART" id="SM00116">
    <property type="entry name" value="CBS"/>
    <property type="match status" value="2"/>
</dbReference>
<evidence type="ECO:0000256" key="1">
    <source>
        <dbReference type="ARBA" id="ARBA00023122"/>
    </source>
</evidence>
<dbReference type="SUPFAM" id="SSF55021">
    <property type="entry name" value="ACT-like"/>
    <property type="match status" value="1"/>
</dbReference>
<dbReference type="InterPro" id="IPR051257">
    <property type="entry name" value="Diverse_CBS-Domain"/>
</dbReference>
<dbReference type="CDD" id="cd02205">
    <property type="entry name" value="CBS_pair_SF"/>
    <property type="match status" value="1"/>
</dbReference>
<dbReference type="CDD" id="cd02116">
    <property type="entry name" value="ACT"/>
    <property type="match status" value="1"/>
</dbReference>
<evidence type="ECO:0000256" key="2">
    <source>
        <dbReference type="PROSITE-ProRule" id="PRU00703"/>
    </source>
</evidence>
<dbReference type="Pfam" id="PF00571">
    <property type="entry name" value="CBS"/>
    <property type="match status" value="2"/>
</dbReference>
<dbReference type="PROSITE" id="PS51371">
    <property type="entry name" value="CBS"/>
    <property type="match status" value="2"/>
</dbReference>
<dbReference type="PANTHER" id="PTHR43080:SF2">
    <property type="entry name" value="CBS DOMAIN-CONTAINING PROTEIN"/>
    <property type="match status" value="1"/>
</dbReference>
<dbReference type="InterPro" id="IPR000644">
    <property type="entry name" value="CBS_dom"/>
</dbReference>